<evidence type="ECO:0000256" key="6">
    <source>
        <dbReference type="ARBA" id="ARBA00022833"/>
    </source>
</evidence>
<dbReference type="InterPro" id="IPR017907">
    <property type="entry name" value="Znf_RING_CS"/>
</dbReference>
<dbReference type="AlphaFoldDB" id="A0AAJ6YX40"/>
<evidence type="ECO:0000256" key="7">
    <source>
        <dbReference type="ARBA" id="ARBA00035131"/>
    </source>
</evidence>
<keyword evidence="6" id="KW-0862">Zinc</keyword>
<dbReference type="GeneID" id="105368645"/>
<proteinExistence type="inferred from homology"/>
<comment type="subcellular location">
    <subcellularLocation>
        <location evidence="1">Cytoplasm</location>
    </subcellularLocation>
</comment>
<comment type="similarity">
    <text evidence="2">Belongs to the RNF10 family.</text>
</comment>
<dbReference type="InterPro" id="IPR018957">
    <property type="entry name" value="Znf_C3HC4_RING-type"/>
</dbReference>
<evidence type="ECO:0000256" key="2">
    <source>
        <dbReference type="ARBA" id="ARBA00008117"/>
    </source>
</evidence>
<dbReference type="InterPro" id="IPR001841">
    <property type="entry name" value="Znf_RING"/>
</dbReference>
<evidence type="ECO:0000256" key="10">
    <source>
        <dbReference type="SAM" id="MobiDB-lite"/>
    </source>
</evidence>
<dbReference type="GO" id="GO:0045944">
    <property type="term" value="P:positive regulation of transcription by RNA polymerase II"/>
    <property type="evidence" value="ECO:0007669"/>
    <property type="project" value="TreeGrafter"/>
</dbReference>
<evidence type="ECO:0000256" key="3">
    <source>
        <dbReference type="ARBA" id="ARBA00022490"/>
    </source>
</evidence>
<dbReference type="CDD" id="cd16536">
    <property type="entry name" value="RING-HC_RNF10"/>
    <property type="match status" value="1"/>
</dbReference>
<reference evidence="13" key="1">
    <citation type="submission" date="2025-08" db="UniProtKB">
        <authorList>
            <consortium name="RefSeq"/>
        </authorList>
    </citation>
    <scope>IDENTIFICATION</scope>
</reference>
<evidence type="ECO:0000256" key="5">
    <source>
        <dbReference type="ARBA" id="ARBA00022771"/>
    </source>
</evidence>
<dbReference type="GO" id="GO:0000976">
    <property type="term" value="F:transcription cis-regulatory region binding"/>
    <property type="evidence" value="ECO:0007669"/>
    <property type="project" value="TreeGrafter"/>
</dbReference>
<dbReference type="GO" id="GO:0005634">
    <property type="term" value="C:nucleus"/>
    <property type="evidence" value="ECO:0007669"/>
    <property type="project" value="UniProtKB-ARBA"/>
</dbReference>
<evidence type="ECO:0000313" key="12">
    <source>
        <dbReference type="Proteomes" id="UP000695007"/>
    </source>
</evidence>
<sequence length="741" mass="84344">MDKKAKYQQPNAKGTVVDTKKNQDVVSSKLCPKSSRRRESPGANSFPKNDQPRKSNAQKAKNFDKRPKLKGHYHGGSKEDSKVAENESAELGSVMAQGSKKQNLNHLLNFSYTPRYMQSEWNHGRISSYNNYNYNRWLPAVQRHKYNKEQFLQANCQFVVTAKGDYSLYLNDPDILIDWKLIEQIRVHNSENLLCPICLDFPLAGKMTRCGHVYCWPCILHYLALSNNSGRKCPICYEFVNKSDLKSVVEITKNVLNIGDQISLRLMRREKGTLLAVPVDNSERSPTTFLSVSENINQHVYSKLLLAEDADIMDIIESERSQLNIQLLEDSYSLENCFIEQACNELSIREQLLLQNISPIDSKTNNEPTSANENIKCREKKTFDSIKIPNNYTEGARILQLMDNLNCDNDESKRKSQKFYFFYRLREIYLKFAKCQINTSELEIYVSLAAVGGQNVYLHAMNIKMLEMQYGSLEKSPQVISGTIIEKEVGSLTHDLRKRMRYLCHLPVTSQFEMVEIDLQPPIISKEVLTYFEGQISSRQHERKRREREEQKREKKITEEENKRMGKYPKPKVHIESHKHFPQFQPETDAINIPSSLESVAASSAASSPSTCSIDDVLTKLGDEANNSSTMADQGPSFAQMLRTNGSKKAAAWSTLHSSKKESYETSVTPTDSSFAADLELDEYVPPAYNRNLGDALAQALEKSDLLSHGDRPTDNVNNGKKKKKKGKTTVLFATNMARTS</sequence>
<keyword evidence="4" id="KW-0479">Metal-binding</keyword>
<dbReference type="InterPro" id="IPR013083">
    <property type="entry name" value="Znf_RING/FYVE/PHD"/>
</dbReference>
<feature type="compositionally biased region" description="Basic and acidic residues" evidence="10">
    <location>
        <begin position="76"/>
        <end position="85"/>
    </location>
</feature>
<dbReference type="Pfam" id="PF00097">
    <property type="entry name" value="zf-C3HC4"/>
    <property type="match status" value="1"/>
</dbReference>
<dbReference type="PANTHER" id="PTHR12983:SF9">
    <property type="entry name" value="E3 UBIQUITIN-PROTEIN LIGASE RNF10"/>
    <property type="match status" value="1"/>
</dbReference>
<dbReference type="PROSITE" id="PS00518">
    <property type="entry name" value="ZF_RING_1"/>
    <property type="match status" value="1"/>
</dbReference>
<feature type="compositionally biased region" description="Polar residues" evidence="10">
    <location>
        <begin position="42"/>
        <end position="59"/>
    </location>
</feature>
<feature type="region of interest" description="Disordered" evidence="10">
    <location>
        <begin position="1"/>
        <end position="88"/>
    </location>
</feature>
<evidence type="ECO:0000256" key="4">
    <source>
        <dbReference type="ARBA" id="ARBA00022723"/>
    </source>
</evidence>
<feature type="region of interest" description="Disordered" evidence="10">
    <location>
        <begin position="536"/>
        <end position="572"/>
    </location>
</feature>
<dbReference type="GO" id="GO:0005737">
    <property type="term" value="C:cytoplasm"/>
    <property type="evidence" value="ECO:0007669"/>
    <property type="project" value="UniProtKB-SubCell"/>
</dbReference>
<feature type="compositionally biased region" description="Basic and acidic residues" evidence="10">
    <location>
        <begin position="704"/>
        <end position="714"/>
    </location>
</feature>
<feature type="domain" description="RING-type" evidence="11">
    <location>
        <begin position="195"/>
        <end position="236"/>
    </location>
</feature>
<organism evidence="12 13">
    <name type="scientific">Ceratosolen solmsi marchali</name>
    <dbReference type="NCBI Taxonomy" id="326594"/>
    <lineage>
        <taxon>Eukaryota</taxon>
        <taxon>Metazoa</taxon>
        <taxon>Ecdysozoa</taxon>
        <taxon>Arthropoda</taxon>
        <taxon>Hexapoda</taxon>
        <taxon>Insecta</taxon>
        <taxon>Pterygota</taxon>
        <taxon>Neoptera</taxon>
        <taxon>Endopterygota</taxon>
        <taxon>Hymenoptera</taxon>
        <taxon>Apocrita</taxon>
        <taxon>Proctotrupomorpha</taxon>
        <taxon>Chalcidoidea</taxon>
        <taxon>Agaonidae</taxon>
        <taxon>Agaoninae</taxon>
        <taxon>Ceratosolen</taxon>
    </lineage>
</organism>
<evidence type="ECO:0000259" key="11">
    <source>
        <dbReference type="PROSITE" id="PS50089"/>
    </source>
</evidence>
<feature type="compositionally biased region" description="Basic and acidic residues" evidence="10">
    <location>
        <begin position="547"/>
        <end position="564"/>
    </location>
</feature>
<feature type="region of interest" description="Disordered" evidence="10">
    <location>
        <begin position="704"/>
        <end position="741"/>
    </location>
</feature>
<evidence type="ECO:0000256" key="8">
    <source>
        <dbReference type="ARBA" id="ARBA00035390"/>
    </source>
</evidence>
<keyword evidence="3" id="KW-0963">Cytoplasm</keyword>
<name>A0AAJ6YX40_9HYME</name>
<evidence type="ECO:0000256" key="1">
    <source>
        <dbReference type="ARBA" id="ARBA00004496"/>
    </source>
</evidence>
<gene>
    <name evidence="13" type="primary">LOC105368645</name>
</gene>
<dbReference type="GO" id="GO:0008270">
    <property type="term" value="F:zinc ion binding"/>
    <property type="evidence" value="ECO:0007669"/>
    <property type="project" value="UniProtKB-KW"/>
</dbReference>
<dbReference type="PROSITE" id="PS50089">
    <property type="entry name" value="ZF_RING_2"/>
    <property type="match status" value="1"/>
</dbReference>
<keyword evidence="12" id="KW-1185">Reference proteome</keyword>
<dbReference type="SUPFAM" id="SSF57850">
    <property type="entry name" value="RING/U-box"/>
    <property type="match status" value="1"/>
</dbReference>
<dbReference type="Proteomes" id="UP000695007">
    <property type="component" value="Unplaced"/>
</dbReference>
<dbReference type="SMART" id="SM00184">
    <property type="entry name" value="RING"/>
    <property type="match status" value="1"/>
</dbReference>
<dbReference type="RefSeq" id="XP_011506010.1">
    <property type="nucleotide sequence ID" value="XM_011507708.1"/>
</dbReference>
<evidence type="ECO:0000313" key="13">
    <source>
        <dbReference type="RefSeq" id="XP_011506010.1"/>
    </source>
</evidence>
<keyword evidence="5 9" id="KW-0863">Zinc-finger</keyword>
<dbReference type="PANTHER" id="PTHR12983">
    <property type="entry name" value="RING FINGER 10 FAMILY MEMBER"/>
    <property type="match status" value="1"/>
</dbReference>
<dbReference type="InterPro" id="IPR039739">
    <property type="entry name" value="MAG2/RNF10"/>
</dbReference>
<dbReference type="KEGG" id="csol:105368645"/>
<dbReference type="Gene3D" id="3.30.40.10">
    <property type="entry name" value="Zinc/RING finger domain, C3HC4 (zinc finger)"/>
    <property type="match status" value="1"/>
</dbReference>
<protein>
    <recommendedName>
        <fullName evidence="7">E3 ubiquitin-protein ligase RNF10</fullName>
    </recommendedName>
    <alternativeName>
        <fullName evidence="8">RING finger protein 10</fullName>
    </alternativeName>
</protein>
<accession>A0AAJ6YX40</accession>
<evidence type="ECO:0000256" key="9">
    <source>
        <dbReference type="PROSITE-ProRule" id="PRU00175"/>
    </source>
</evidence>